<protein>
    <submittedName>
        <fullName evidence="2 3">Uncharacterized protein</fullName>
    </submittedName>
</protein>
<accession>T1FD05</accession>
<evidence type="ECO:0000256" key="1">
    <source>
        <dbReference type="SAM" id="MobiDB-lite"/>
    </source>
</evidence>
<dbReference type="AlphaFoldDB" id="T1FD05"/>
<gene>
    <name evidence="3" type="primary">20206704</name>
    <name evidence="2" type="ORF">HELRODRAFT_178267</name>
</gene>
<feature type="compositionally biased region" description="Acidic residues" evidence="1">
    <location>
        <begin position="64"/>
        <end position="75"/>
    </location>
</feature>
<dbReference type="EMBL" id="KB097417">
    <property type="protein sequence ID" value="ESN97158.1"/>
    <property type="molecule type" value="Genomic_DNA"/>
</dbReference>
<sequence>MDSSTDSEGYKSESEDEIDVKEIEKVISEYNDRLYREGEIECNKLLREAMQKFVDENPGPPTEADNDDDTSDDGDGNNADYLQQQNQSQKQPDEQGQTTIT</sequence>
<keyword evidence="4" id="KW-1185">Reference proteome</keyword>
<dbReference type="KEGG" id="hro:HELRODRAFT_178267"/>
<dbReference type="EMBL" id="AMQM01006351">
    <property type="status" value="NOT_ANNOTATED_CDS"/>
    <property type="molecule type" value="Genomic_DNA"/>
</dbReference>
<evidence type="ECO:0000313" key="4">
    <source>
        <dbReference type="Proteomes" id="UP000015101"/>
    </source>
</evidence>
<dbReference type="CTD" id="20206704"/>
<reference evidence="2 4" key="2">
    <citation type="journal article" date="2013" name="Nature">
        <title>Insights into bilaterian evolution from three spiralian genomes.</title>
        <authorList>
            <person name="Simakov O."/>
            <person name="Marletaz F."/>
            <person name="Cho S.J."/>
            <person name="Edsinger-Gonzales E."/>
            <person name="Havlak P."/>
            <person name="Hellsten U."/>
            <person name="Kuo D.H."/>
            <person name="Larsson T."/>
            <person name="Lv J."/>
            <person name="Arendt D."/>
            <person name="Savage R."/>
            <person name="Osoegawa K."/>
            <person name="de Jong P."/>
            <person name="Grimwood J."/>
            <person name="Chapman J.A."/>
            <person name="Shapiro H."/>
            <person name="Aerts A."/>
            <person name="Otillar R.P."/>
            <person name="Terry A.Y."/>
            <person name="Boore J.L."/>
            <person name="Grigoriev I.V."/>
            <person name="Lindberg D.R."/>
            <person name="Seaver E.C."/>
            <person name="Weisblat D.A."/>
            <person name="Putnam N.H."/>
            <person name="Rokhsar D.S."/>
        </authorList>
    </citation>
    <scope>NUCLEOTIDE SEQUENCE</scope>
</reference>
<feature type="region of interest" description="Disordered" evidence="1">
    <location>
        <begin position="52"/>
        <end position="101"/>
    </location>
</feature>
<feature type="compositionally biased region" description="Polar residues" evidence="1">
    <location>
        <begin position="81"/>
        <end position="101"/>
    </location>
</feature>
<evidence type="ECO:0000313" key="2">
    <source>
        <dbReference type="EMBL" id="ESN97158.1"/>
    </source>
</evidence>
<reference evidence="3" key="3">
    <citation type="submission" date="2015-06" db="UniProtKB">
        <authorList>
            <consortium name="EnsemblMetazoa"/>
        </authorList>
    </citation>
    <scope>IDENTIFICATION</scope>
</reference>
<dbReference type="GeneID" id="20206704"/>
<reference evidence="4" key="1">
    <citation type="submission" date="2012-12" db="EMBL/GenBank/DDBJ databases">
        <authorList>
            <person name="Hellsten U."/>
            <person name="Grimwood J."/>
            <person name="Chapman J.A."/>
            <person name="Shapiro H."/>
            <person name="Aerts A."/>
            <person name="Otillar R.P."/>
            <person name="Terry A.Y."/>
            <person name="Boore J.L."/>
            <person name="Simakov O."/>
            <person name="Marletaz F."/>
            <person name="Cho S.-J."/>
            <person name="Edsinger-Gonzales E."/>
            <person name="Havlak P."/>
            <person name="Kuo D.-H."/>
            <person name="Larsson T."/>
            <person name="Lv J."/>
            <person name="Arendt D."/>
            <person name="Savage R."/>
            <person name="Osoegawa K."/>
            <person name="de Jong P."/>
            <person name="Lindberg D.R."/>
            <person name="Seaver E.C."/>
            <person name="Weisblat D.A."/>
            <person name="Putnam N.H."/>
            <person name="Grigoriev I.V."/>
            <person name="Rokhsar D.S."/>
        </authorList>
    </citation>
    <scope>NUCLEOTIDE SEQUENCE</scope>
</reference>
<dbReference type="EnsemblMetazoa" id="HelroT178267">
    <property type="protein sequence ID" value="HelroP178267"/>
    <property type="gene ID" value="HelroG178267"/>
</dbReference>
<dbReference type="InParanoid" id="T1FD05"/>
<proteinExistence type="predicted"/>
<evidence type="ECO:0000313" key="3">
    <source>
        <dbReference type="EnsemblMetazoa" id="HelroP178267"/>
    </source>
</evidence>
<dbReference type="HOGENOM" id="CLU_2294677_0_0_1"/>
<dbReference type="RefSeq" id="XP_009024656.1">
    <property type="nucleotide sequence ID" value="XM_009026408.1"/>
</dbReference>
<organism evidence="3 4">
    <name type="scientific">Helobdella robusta</name>
    <name type="common">Californian leech</name>
    <dbReference type="NCBI Taxonomy" id="6412"/>
    <lineage>
        <taxon>Eukaryota</taxon>
        <taxon>Metazoa</taxon>
        <taxon>Spiralia</taxon>
        <taxon>Lophotrochozoa</taxon>
        <taxon>Annelida</taxon>
        <taxon>Clitellata</taxon>
        <taxon>Hirudinea</taxon>
        <taxon>Rhynchobdellida</taxon>
        <taxon>Glossiphoniidae</taxon>
        <taxon>Helobdella</taxon>
    </lineage>
</organism>
<dbReference type="Proteomes" id="UP000015101">
    <property type="component" value="Unassembled WGS sequence"/>
</dbReference>
<name>T1FD05_HELRO</name>